<feature type="transmembrane region" description="Helical" evidence="8">
    <location>
        <begin position="304"/>
        <end position="320"/>
    </location>
</feature>
<feature type="transmembrane region" description="Helical" evidence="8">
    <location>
        <begin position="327"/>
        <end position="344"/>
    </location>
</feature>
<evidence type="ECO:0000313" key="10">
    <source>
        <dbReference type="EMBL" id="KKQ91847.1"/>
    </source>
</evidence>
<keyword evidence="2" id="KW-1003">Cell membrane</keyword>
<dbReference type="STRING" id="1618572.UT17_C0004G0195"/>
<feature type="transmembrane region" description="Helical" evidence="8">
    <location>
        <begin position="377"/>
        <end position="394"/>
    </location>
</feature>
<protein>
    <submittedName>
        <fullName evidence="10">Glycosyl transferase family 39</fullName>
    </submittedName>
</protein>
<keyword evidence="7 8" id="KW-0472">Membrane</keyword>
<keyword evidence="5 8" id="KW-0812">Transmembrane</keyword>
<feature type="transmembrane region" description="Helical" evidence="8">
    <location>
        <begin position="356"/>
        <end position="372"/>
    </location>
</feature>
<organism evidence="10 11">
    <name type="scientific">Candidatus Woesebacteria bacterium GW2011_GWB1_39_10</name>
    <dbReference type="NCBI Taxonomy" id="1618572"/>
    <lineage>
        <taxon>Bacteria</taxon>
        <taxon>Candidatus Woeseibacteriota</taxon>
    </lineage>
</organism>
<feature type="domain" description="Glycosyltransferase RgtA/B/C/D-like" evidence="9">
    <location>
        <begin position="93"/>
        <end position="250"/>
    </location>
</feature>
<dbReference type="EMBL" id="LBVU01000004">
    <property type="protein sequence ID" value="KKQ91847.1"/>
    <property type="molecule type" value="Genomic_DNA"/>
</dbReference>
<feature type="transmembrane region" description="Helical" evidence="8">
    <location>
        <begin position="431"/>
        <end position="449"/>
    </location>
</feature>
<dbReference type="InterPro" id="IPR050297">
    <property type="entry name" value="LipidA_mod_glycosyltrf_83"/>
</dbReference>
<dbReference type="InterPro" id="IPR038731">
    <property type="entry name" value="RgtA/B/C-like"/>
</dbReference>
<dbReference type="Pfam" id="PF13231">
    <property type="entry name" value="PMT_2"/>
    <property type="match status" value="1"/>
</dbReference>
<keyword evidence="6 8" id="KW-1133">Transmembrane helix</keyword>
<dbReference type="AlphaFoldDB" id="A0A0G0LLD1"/>
<gene>
    <name evidence="10" type="ORF">UT17_C0004G0195</name>
</gene>
<comment type="subcellular location">
    <subcellularLocation>
        <location evidence="1">Cell membrane</location>
        <topology evidence="1">Multi-pass membrane protein</topology>
    </subcellularLocation>
</comment>
<evidence type="ECO:0000256" key="2">
    <source>
        <dbReference type="ARBA" id="ARBA00022475"/>
    </source>
</evidence>
<feature type="transmembrane region" description="Helical" evidence="8">
    <location>
        <begin position="174"/>
        <end position="191"/>
    </location>
</feature>
<comment type="caution">
    <text evidence="10">The sequence shown here is derived from an EMBL/GenBank/DDBJ whole genome shotgun (WGS) entry which is preliminary data.</text>
</comment>
<dbReference type="GO" id="GO:0016763">
    <property type="term" value="F:pentosyltransferase activity"/>
    <property type="evidence" value="ECO:0007669"/>
    <property type="project" value="TreeGrafter"/>
</dbReference>
<accession>A0A0G0LLD1</accession>
<feature type="transmembrane region" description="Helical" evidence="8">
    <location>
        <begin position="197"/>
        <end position="228"/>
    </location>
</feature>
<evidence type="ECO:0000259" key="9">
    <source>
        <dbReference type="Pfam" id="PF13231"/>
    </source>
</evidence>
<evidence type="ECO:0000313" key="11">
    <source>
        <dbReference type="Proteomes" id="UP000034774"/>
    </source>
</evidence>
<evidence type="ECO:0000256" key="5">
    <source>
        <dbReference type="ARBA" id="ARBA00022692"/>
    </source>
</evidence>
<keyword evidence="3" id="KW-0328">Glycosyltransferase</keyword>
<name>A0A0G0LLD1_9BACT</name>
<reference evidence="10 11" key="1">
    <citation type="journal article" date="2015" name="Nature">
        <title>rRNA introns, odd ribosomes, and small enigmatic genomes across a large radiation of phyla.</title>
        <authorList>
            <person name="Brown C.T."/>
            <person name="Hug L.A."/>
            <person name="Thomas B.C."/>
            <person name="Sharon I."/>
            <person name="Castelle C.J."/>
            <person name="Singh A."/>
            <person name="Wilkins M.J."/>
            <person name="Williams K.H."/>
            <person name="Banfield J.F."/>
        </authorList>
    </citation>
    <scope>NUCLEOTIDE SEQUENCE [LARGE SCALE GENOMIC DNA]</scope>
</reference>
<evidence type="ECO:0000256" key="3">
    <source>
        <dbReference type="ARBA" id="ARBA00022676"/>
    </source>
</evidence>
<evidence type="ECO:0000256" key="6">
    <source>
        <dbReference type="ARBA" id="ARBA00022989"/>
    </source>
</evidence>
<feature type="transmembrane region" description="Helical" evidence="8">
    <location>
        <begin position="121"/>
        <end position="141"/>
    </location>
</feature>
<dbReference type="PANTHER" id="PTHR33908">
    <property type="entry name" value="MANNOSYLTRANSFERASE YKCB-RELATED"/>
    <property type="match status" value="1"/>
</dbReference>
<feature type="transmembrane region" description="Helical" evidence="8">
    <location>
        <begin position="240"/>
        <end position="261"/>
    </location>
</feature>
<evidence type="ECO:0000256" key="4">
    <source>
        <dbReference type="ARBA" id="ARBA00022679"/>
    </source>
</evidence>
<evidence type="ECO:0000256" key="8">
    <source>
        <dbReference type="SAM" id="Phobius"/>
    </source>
</evidence>
<dbReference type="GO" id="GO:0005886">
    <property type="term" value="C:plasma membrane"/>
    <property type="evidence" value="ECO:0007669"/>
    <property type="project" value="UniProtKB-SubCell"/>
</dbReference>
<feature type="transmembrane region" description="Helical" evidence="8">
    <location>
        <begin position="147"/>
        <end position="167"/>
    </location>
</feature>
<dbReference type="GO" id="GO:0009103">
    <property type="term" value="P:lipopolysaccharide biosynthetic process"/>
    <property type="evidence" value="ECO:0007669"/>
    <property type="project" value="UniProtKB-ARBA"/>
</dbReference>
<keyword evidence="4 10" id="KW-0808">Transferase</keyword>
<dbReference type="PANTHER" id="PTHR33908:SF11">
    <property type="entry name" value="MEMBRANE PROTEIN"/>
    <property type="match status" value="1"/>
</dbReference>
<sequence length="489" mass="56065">MLNKFPLFKTIAFFIVLSFTFILRAHNYERVPTSNHLDEQLYAWSGINLVETGVPVSWSTLPYPVRSEVYKGDVNYKGGSPRASVTLYKPWLDEPPLFSLLVGWFAHINDANRNNFIPSSYIRIPTVLISALTSIFIFLIAKKIGGFWRGSLAMLIYGTVPIMVFAARLAMPETLIAFLLTLMVYLLMLFWQKPNFWYIAPIPLIVGVAGLSKPTGYFLILLALYFTFEKLYKIDQTKNAIKYCAYLIIASIPFIVAFFLYGMHYDGEIFKIIYGVQSHRPTGFGSLAWYFITPGVDTVVFRDSWFVFCLISAVYFIFTAKNGIQRFVTIPFIFSVAVVMFTGGESDLLAWYRYPSYPFLAILGAWGIEYLVKRADFFTTFFAAGILLGNRMLLVNAFRPRVETSIYRVVFSSLMLPSLADTILNKDWLKVVSRLIIVVIVATGMWFNVKYIYNAYELECQSKTCPMVPTTPLSRMYFPFFWHFLVLAK</sequence>
<proteinExistence type="predicted"/>
<feature type="transmembrane region" description="Helical" evidence="8">
    <location>
        <begin position="6"/>
        <end position="23"/>
    </location>
</feature>
<evidence type="ECO:0000256" key="1">
    <source>
        <dbReference type="ARBA" id="ARBA00004651"/>
    </source>
</evidence>
<evidence type="ECO:0000256" key="7">
    <source>
        <dbReference type="ARBA" id="ARBA00023136"/>
    </source>
</evidence>
<dbReference type="Proteomes" id="UP000034774">
    <property type="component" value="Unassembled WGS sequence"/>
</dbReference>